<protein>
    <submittedName>
        <fullName evidence="1">Uncharacterized protein</fullName>
    </submittedName>
</protein>
<evidence type="ECO:0000313" key="1">
    <source>
        <dbReference type="EMBL" id="KAJ1158626.1"/>
    </source>
</evidence>
<reference evidence="1" key="1">
    <citation type="journal article" date="2022" name="bioRxiv">
        <title>Sequencing and chromosome-scale assembly of the giantPleurodeles waltlgenome.</title>
        <authorList>
            <person name="Brown T."/>
            <person name="Elewa A."/>
            <person name="Iarovenko S."/>
            <person name="Subramanian E."/>
            <person name="Araus A.J."/>
            <person name="Petzold A."/>
            <person name="Susuki M."/>
            <person name="Suzuki K.-i.T."/>
            <person name="Hayashi T."/>
            <person name="Toyoda A."/>
            <person name="Oliveira C."/>
            <person name="Osipova E."/>
            <person name="Leigh N.D."/>
            <person name="Simon A."/>
            <person name="Yun M.H."/>
        </authorList>
    </citation>
    <scope>NUCLEOTIDE SEQUENCE</scope>
    <source>
        <strain evidence="1">20211129_DDA</strain>
        <tissue evidence="1">Liver</tissue>
    </source>
</reference>
<dbReference type="EMBL" id="JANPWB010000009">
    <property type="protein sequence ID" value="KAJ1158626.1"/>
    <property type="molecule type" value="Genomic_DNA"/>
</dbReference>
<comment type="caution">
    <text evidence="1">The sequence shown here is derived from an EMBL/GenBank/DDBJ whole genome shotgun (WGS) entry which is preliminary data.</text>
</comment>
<organism evidence="1 2">
    <name type="scientific">Pleurodeles waltl</name>
    <name type="common">Iberian ribbed newt</name>
    <dbReference type="NCBI Taxonomy" id="8319"/>
    <lineage>
        <taxon>Eukaryota</taxon>
        <taxon>Metazoa</taxon>
        <taxon>Chordata</taxon>
        <taxon>Craniata</taxon>
        <taxon>Vertebrata</taxon>
        <taxon>Euteleostomi</taxon>
        <taxon>Amphibia</taxon>
        <taxon>Batrachia</taxon>
        <taxon>Caudata</taxon>
        <taxon>Salamandroidea</taxon>
        <taxon>Salamandridae</taxon>
        <taxon>Pleurodelinae</taxon>
        <taxon>Pleurodeles</taxon>
    </lineage>
</organism>
<gene>
    <name evidence="1" type="ORF">NDU88_011314</name>
</gene>
<proteinExistence type="predicted"/>
<name>A0AAV7S1F1_PLEWA</name>
<evidence type="ECO:0000313" key="2">
    <source>
        <dbReference type="Proteomes" id="UP001066276"/>
    </source>
</evidence>
<keyword evidence="2" id="KW-1185">Reference proteome</keyword>
<dbReference type="AlphaFoldDB" id="A0AAV7S1F1"/>
<sequence length="148" mass="15766">MAQGQSPSRHSQWAILGCPAHWPSALITGGRSLAPEGSGWPVRAAPCQACQSSTRWHPAAFQAGAPRSHVPPLTLHHLRMQQGERPAGPDAARAGLQLRHRWAATNHSGTGRALHQHRGAQQGLPVVTLDPVRGPTQALQASQCTDVM</sequence>
<accession>A0AAV7S1F1</accession>
<dbReference type="Proteomes" id="UP001066276">
    <property type="component" value="Chromosome 5"/>
</dbReference>